<reference evidence="1" key="2">
    <citation type="submission" date="2020-06" db="EMBL/GenBank/DDBJ databases">
        <title>Helianthus annuus Genome sequencing and assembly Release 2.</title>
        <authorList>
            <person name="Gouzy J."/>
            <person name="Langlade N."/>
            <person name="Munos S."/>
        </authorList>
    </citation>
    <scope>NUCLEOTIDE SEQUENCE</scope>
    <source>
        <tissue evidence="1">Leaves</tissue>
    </source>
</reference>
<gene>
    <name evidence="1" type="ORF">HanXRQr2_Chr10g0429151</name>
</gene>
<evidence type="ECO:0000313" key="1">
    <source>
        <dbReference type="EMBL" id="KAF5785479.1"/>
    </source>
</evidence>
<dbReference type="EMBL" id="MNCJ02000325">
    <property type="protein sequence ID" value="KAF5785479.1"/>
    <property type="molecule type" value="Genomic_DNA"/>
</dbReference>
<comment type="caution">
    <text evidence="1">The sequence shown here is derived from an EMBL/GenBank/DDBJ whole genome shotgun (WGS) entry which is preliminary data.</text>
</comment>
<dbReference type="Gramene" id="mRNA:HanXRQr2_Chr10g0429151">
    <property type="protein sequence ID" value="CDS:HanXRQr2_Chr10g0429151.1"/>
    <property type="gene ID" value="HanXRQr2_Chr10g0429151"/>
</dbReference>
<evidence type="ECO:0000313" key="2">
    <source>
        <dbReference type="Proteomes" id="UP000215914"/>
    </source>
</evidence>
<proteinExistence type="predicted"/>
<name>A0A9K3N381_HELAN</name>
<dbReference type="AlphaFoldDB" id="A0A9K3N381"/>
<keyword evidence="2" id="KW-1185">Reference proteome</keyword>
<organism evidence="1 2">
    <name type="scientific">Helianthus annuus</name>
    <name type="common">Common sunflower</name>
    <dbReference type="NCBI Taxonomy" id="4232"/>
    <lineage>
        <taxon>Eukaryota</taxon>
        <taxon>Viridiplantae</taxon>
        <taxon>Streptophyta</taxon>
        <taxon>Embryophyta</taxon>
        <taxon>Tracheophyta</taxon>
        <taxon>Spermatophyta</taxon>
        <taxon>Magnoliopsida</taxon>
        <taxon>eudicotyledons</taxon>
        <taxon>Gunneridae</taxon>
        <taxon>Pentapetalae</taxon>
        <taxon>asterids</taxon>
        <taxon>campanulids</taxon>
        <taxon>Asterales</taxon>
        <taxon>Asteraceae</taxon>
        <taxon>Asteroideae</taxon>
        <taxon>Heliantheae alliance</taxon>
        <taxon>Heliantheae</taxon>
        <taxon>Helianthus</taxon>
    </lineage>
</organism>
<protein>
    <submittedName>
        <fullName evidence="1">Uncharacterized protein</fullName>
    </submittedName>
</protein>
<sequence length="50" mass="5662">MSCPSLSLSLSLSLFKDVDHLNYFTPTQKVNLSHLSSSSNLQHTRIYIHT</sequence>
<reference evidence="1" key="1">
    <citation type="journal article" date="2017" name="Nature">
        <title>The sunflower genome provides insights into oil metabolism, flowering and Asterid evolution.</title>
        <authorList>
            <person name="Badouin H."/>
            <person name="Gouzy J."/>
            <person name="Grassa C.J."/>
            <person name="Murat F."/>
            <person name="Staton S.E."/>
            <person name="Cottret L."/>
            <person name="Lelandais-Briere C."/>
            <person name="Owens G.L."/>
            <person name="Carrere S."/>
            <person name="Mayjonade B."/>
            <person name="Legrand L."/>
            <person name="Gill N."/>
            <person name="Kane N.C."/>
            <person name="Bowers J.E."/>
            <person name="Hubner S."/>
            <person name="Bellec A."/>
            <person name="Berard A."/>
            <person name="Berges H."/>
            <person name="Blanchet N."/>
            <person name="Boniface M.C."/>
            <person name="Brunel D."/>
            <person name="Catrice O."/>
            <person name="Chaidir N."/>
            <person name="Claudel C."/>
            <person name="Donnadieu C."/>
            <person name="Faraut T."/>
            <person name="Fievet G."/>
            <person name="Helmstetter N."/>
            <person name="King M."/>
            <person name="Knapp S.J."/>
            <person name="Lai Z."/>
            <person name="Le Paslier M.C."/>
            <person name="Lippi Y."/>
            <person name="Lorenzon L."/>
            <person name="Mandel J.R."/>
            <person name="Marage G."/>
            <person name="Marchand G."/>
            <person name="Marquand E."/>
            <person name="Bret-Mestries E."/>
            <person name="Morien E."/>
            <person name="Nambeesan S."/>
            <person name="Nguyen T."/>
            <person name="Pegot-Espagnet P."/>
            <person name="Pouilly N."/>
            <person name="Raftis F."/>
            <person name="Sallet E."/>
            <person name="Schiex T."/>
            <person name="Thomas J."/>
            <person name="Vandecasteele C."/>
            <person name="Vares D."/>
            <person name="Vear F."/>
            <person name="Vautrin S."/>
            <person name="Crespi M."/>
            <person name="Mangin B."/>
            <person name="Burke J.M."/>
            <person name="Salse J."/>
            <person name="Munos S."/>
            <person name="Vincourt P."/>
            <person name="Rieseberg L.H."/>
            <person name="Langlade N.B."/>
        </authorList>
    </citation>
    <scope>NUCLEOTIDE SEQUENCE</scope>
    <source>
        <tissue evidence="1">Leaves</tissue>
    </source>
</reference>
<accession>A0A9K3N381</accession>
<dbReference type="Proteomes" id="UP000215914">
    <property type="component" value="Unassembled WGS sequence"/>
</dbReference>